<organism evidence="2 3">
    <name type="scientific">Mycena venus</name>
    <dbReference type="NCBI Taxonomy" id="2733690"/>
    <lineage>
        <taxon>Eukaryota</taxon>
        <taxon>Fungi</taxon>
        <taxon>Dikarya</taxon>
        <taxon>Basidiomycota</taxon>
        <taxon>Agaricomycotina</taxon>
        <taxon>Agaricomycetes</taxon>
        <taxon>Agaricomycetidae</taxon>
        <taxon>Agaricales</taxon>
        <taxon>Marasmiineae</taxon>
        <taxon>Mycenaceae</taxon>
        <taxon>Mycena</taxon>
    </lineage>
</organism>
<gene>
    <name evidence="2" type="ORF">MVEN_02166800</name>
</gene>
<protein>
    <submittedName>
        <fullName evidence="2">Uncharacterized protein</fullName>
    </submittedName>
</protein>
<dbReference type="CDD" id="cd21037">
    <property type="entry name" value="MLKL_NTD"/>
    <property type="match status" value="1"/>
</dbReference>
<evidence type="ECO:0000313" key="2">
    <source>
        <dbReference type="EMBL" id="KAF7336192.1"/>
    </source>
</evidence>
<dbReference type="AlphaFoldDB" id="A0A8H7CHI9"/>
<dbReference type="EMBL" id="JACAZI010000023">
    <property type="protein sequence ID" value="KAF7336192.1"/>
    <property type="molecule type" value="Genomic_DNA"/>
</dbReference>
<keyword evidence="3" id="KW-1185">Reference proteome</keyword>
<comment type="caution">
    <text evidence="2">The sequence shown here is derived from an EMBL/GenBank/DDBJ whole genome shotgun (WGS) entry which is preliminary data.</text>
</comment>
<dbReference type="InterPro" id="IPR059179">
    <property type="entry name" value="MLKL-like_MCAfunc"/>
</dbReference>
<dbReference type="GO" id="GO:0007166">
    <property type="term" value="P:cell surface receptor signaling pathway"/>
    <property type="evidence" value="ECO:0007669"/>
    <property type="project" value="InterPro"/>
</dbReference>
<dbReference type="Gene3D" id="1.20.930.20">
    <property type="entry name" value="Adaptor protein Cbl, N-terminal domain"/>
    <property type="match status" value="1"/>
</dbReference>
<evidence type="ECO:0000256" key="1">
    <source>
        <dbReference type="SAM" id="MobiDB-lite"/>
    </source>
</evidence>
<feature type="region of interest" description="Disordered" evidence="1">
    <location>
        <begin position="1"/>
        <end position="38"/>
    </location>
</feature>
<evidence type="ECO:0000313" key="3">
    <source>
        <dbReference type="Proteomes" id="UP000620124"/>
    </source>
</evidence>
<name>A0A8H7CHI9_9AGAR</name>
<sequence>MSASGSTIARGFTSSAKRSKDRTRNKGQAQAPKSPPKPASDWVGMFLLTAKTMAAAAECVPFPYVKGVFGTVVVLLESIEKVKKNREDLKELCIDTLEITTIIRDQILAHGDTAAVKFMSLCEDLERCLQDILDAVKSLQKEPKGFRDRFKEIINSSSTTEQIAGYQNKIRTLRSDFVLTATMDTNFQVLLSRK</sequence>
<dbReference type="Proteomes" id="UP000620124">
    <property type="component" value="Unassembled WGS sequence"/>
</dbReference>
<dbReference type="InterPro" id="IPR036537">
    <property type="entry name" value="Adaptor_Cbl_N_dom_sf"/>
</dbReference>
<dbReference type="OrthoDB" id="3057797at2759"/>
<accession>A0A8H7CHI9</accession>
<feature type="compositionally biased region" description="Polar residues" evidence="1">
    <location>
        <begin position="1"/>
        <end position="16"/>
    </location>
</feature>
<proteinExistence type="predicted"/>
<reference evidence="2" key="1">
    <citation type="submission" date="2020-05" db="EMBL/GenBank/DDBJ databases">
        <title>Mycena genomes resolve the evolution of fungal bioluminescence.</title>
        <authorList>
            <person name="Tsai I.J."/>
        </authorList>
    </citation>
    <scope>NUCLEOTIDE SEQUENCE</scope>
    <source>
        <strain evidence="2">CCC161011</strain>
    </source>
</reference>